<evidence type="ECO:0000313" key="2">
    <source>
        <dbReference type="EMBL" id="GGD07778.1"/>
    </source>
</evidence>
<evidence type="ECO:0000313" key="3">
    <source>
        <dbReference type="Proteomes" id="UP000613582"/>
    </source>
</evidence>
<dbReference type="RefSeq" id="WP_188158941.1">
    <property type="nucleotide sequence ID" value="NZ_BMGH01000001.1"/>
</dbReference>
<keyword evidence="1" id="KW-0732">Signal</keyword>
<dbReference type="Proteomes" id="UP000613582">
    <property type="component" value="Unassembled WGS sequence"/>
</dbReference>
<keyword evidence="3" id="KW-1185">Reference proteome</keyword>
<feature type="chain" id="PRO_5035259401" description="DUF333 domain-containing protein" evidence="1">
    <location>
        <begin position="22"/>
        <end position="247"/>
    </location>
</feature>
<name>A0A8J2Y6U5_9PROT</name>
<comment type="caution">
    <text evidence="2">The sequence shown here is derived from an EMBL/GenBank/DDBJ whole genome shotgun (WGS) entry which is preliminary data.</text>
</comment>
<protein>
    <recommendedName>
        <fullName evidence="4">DUF333 domain-containing protein</fullName>
    </recommendedName>
</protein>
<feature type="signal peptide" evidence="1">
    <location>
        <begin position="1"/>
        <end position="21"/>
    </location>
</feature>
<evidence type="ECO:0000256" key="1">
    <source>
        <dbReference type="SAM" id="SignalP"/>
    </source>
</evidence>
<accession>A0A8J2Y6U5</accession>
<dbReference type="PROSITE" id="PS51257">
    <property type="entry name" value="PROKAR_LIPOPROTEIN"/>
    <property type="match status" value="1"/>
</dbReference>
<reference evidence="2" key="2">
    <citation type="submission" date="2020-09" db="EMBL/GenBank/DDBJ databases">
        <authorList>
            <person name="Sun Q."/>
            <person name="Zhou Y."/>
        </authorList>
    </citation>
    <scope>NUCLEOTIDE SEQUENCE</scope>
    <source>
        <strain evidence="2">CGMCC 1.12921</strain>
    </source>
</reference>
<proteinExistence type="predicted"/>
<sequence>MTKKFLFGSACSAFLLLQACSAGEPVAQMAGDAPAGSAPAGECRNGGDRLALSGLCKDAAIAMLNTAGGPDPVLPDECSWEIQETRFAIDVLLYRAASCDGTTAKLSFAGGAQQAELRLEESALGWPTGEESEPLIRVISADPEAPYANIEFYVKNAIEDPVEAANCAARPANIDGWPDDAIVVDEKDAPEFDLDGPRSACGPFGFSGDETRYWRVFNDFSWLFSLGQDLYQDIDVGSLTLVPSVTE</sequence>
<reference evidence="2" key="1">
    <citation type="journal article" date="2014" name="Int. J. Syst. Evol. Microbiol.">
        <title>Complete genome sequence of Corynebacterium casei LMG S-19264T (=DSM 44701T), isolated from a smear-ripened cheese.</title>
        <authorList>
            <consortium name="US DOE Joint Genome Institute (JGI-PGF)"/>
            <person name="Walter F."/>
            <person name="Albersmeier A."/>
            <person name="Kalinowski J."/>
            <person name="Ruckert C."/>
        </authorList>
    </citation>
    <scope>NUCLEOTIDE SEQUENCE</scope>
    <source>
        <strain evidence="2">CGMCC 1.12921</strain>
    </source>
</reference>
<evidence type="ECO:0008006" key="4">
    <source>
        <dbReference type="Google" id="ProtNLM"/>
    </source>
</evidence>
<dbReference type="EMBL" id="BMGH01000001">
    <property type="protein sequence ID" value="GGD07778.1"/>
    <property type="molecule type" value="Genomic_DNA"/>
</dbReference>
<organism evidence="2 3">
    <name type="scientific">Aquisalinus flavus</name>
    <dbReference type="NCBI Taxonomy" id="1526572"/>
    <lineage>
        <taxon>Bacteria</taxon>
        <taxon>Pseudomonadati</taxon>
        <taxon>Pseudomonadota</taxon>
        <taxon>Alphaproteobacteria</taxon>
        <taxon>Parvularculales</taxon>
        <taxon>Parvularculaceae</taxon>
        <taxon>Aquisalinus</taxon>
    </lineage>
</organism>
<gene>
    <name evidence="2" type="ORF">GCM10011342_15810</name>
</gene>
<dbReference type="AlphaFoldDB" id="A0A8J2Y6U5"/>